<dbReference type="EMBL" id="LLXE01000327">
    <property type="protein sequence ID" value="KUM57874.1"/>
    <property type="molecule type" value="Genomic_DNA"/>
</dbReference>
<evidence type="ECO:0000256" key="1">
    <source>
        <dbReference type="SAM" id="MobiDB-lite"/>
    </source>
</evidence>
<organism evidence="2 3">
    <name type="scientific">Penicillium freii</name>
    <dbReference type="NCBI Taxonomy" id="48697"/>
    <lineage>
        <taxon>Eukaryota</taxon>
        <taxon>Fungi</taxon>
        <taxon>Dikarya</taxon>
        <taxon>Ascomycota</taxon>
        <taxon>Pezizomycotina</taxon>
        <taxon>Eurotiomycetes</taxon>
        <taxon>Eurotiomycetidae</taxon>
        <taxon>Eurotiales</taxon>
        <taxon>Aspergillaceae</taxon>
        <taxon>Penicillium</taxon>
    </lineage>
</organism>
<dbReference type="STRING" id="48697.A0A101MC71"/>
<feature type="region of interest" description="Disordered" evidence="1">
    <location>
        <begin position="1"/>
        <end position="24"/>
    </location>
</feature>
<keyword evidence="3" id="KW-1185">Reference proteome</keyword>
<evidence type="ECO:0000313" key="2">
    <source>
        <dbReference type="EMBL" id="KUM57874.1"/>
    </source>
</evidence>
<sequence>MAEFSMPRITSQESDTSSSDELTKTPRKPFNRVIRLDTLWCLPCLRYAVREWETHLPLRVDCYMLKPSSKACLLCEIYASKCGLLPQGILGHVFELMALIEFVGKYWIDCGDQWQANGDPEEKWPEKFIEQLSDAVKSLCAAFDDLVETHRKSHMLTGNVSDEAQLGYSAWCIARQYTIRPSTHRSDKLHLQYAVRATEHLRLRVGEEGSFDWAMAILSFYQAVKTSVEDYVKTKGAYLTSIHTRYIEQEFPLEAPGF</sequence>
<feature type="compositionally biased region" description="Low complexity" evidence="1">
    <location>
        <begin position="10"/>
        <end position="20"/>
    </location>
</feature>
<gene>
    <name evidence="2" type="ORF">ACN42_g9296</name>
</gene>
<dbReference type="AlphaFoldDB" id="A0A101MC71"/>
<evidence type="ECO:0000313" key="3">
    <source>
        <dbReference type="Proteomes" id="UP000055045"/>
    </source>
</evidence>
<name>A0A101MC71_PENFR</name>
<comment type="caution">
    <text evidence="2">The sequence shown here is derived from an EMBL/GenBank/DDBJ whole genome shotgun (WGS) entry which is preliminary data.</text>
</comment>
<reference evidence="2 3" key="1">
    <citation type="submission" date="2015-10" db="EMBL/GenBank/DDBJ databases">
        <title>Genome sequencing of Penicillium freii.</title>
        <authorList>
            <person name="Nguyen H.D."/>
            <person name="Visagie C.M."/>
            <person name="Seifert K.A."/>
        </authorList>
    </citation>
    <scope>NUCLEOTIDE SEQUENCE [LARGE SCALE GENOMIC DNA]</scope>
    <source>
        <strain evidence="2 3">DAOM 242723</strain>
    </source>
</reference>
<dbReference type="OrthoDB" id="4345765at2759"/>
<dbReference type="Proteomes" id="UP000055045">
    <property type="component" value="Unassembled WGS sequence"/>
</dbReference>
<proteinExistence type="predicted"/>
<protein>
    <submittedName>
        <fullName evidence="2">Uncharacterized protein</fullName>
    </submittedName>
</protein>
<accession>A0A101MC71</accession>